<dbReference type="AlphaFoldDB" id="A0A1G8LQQ4"/>
<evidence type="ECO:0000313" key="1">
    <source>
        <dbReference type="EMBL" id="SDI58051.1"/>
    </source>
</evidence>
<dbReference type="RefSeq" id="WP_090713636.1">
    <property type="nucleotide sequence ID" value="NZ_CBCSKY010000047.1"/>
</dbReference>
<protein>
    <submittedName>
        <fullName evidence="1">Uncharacterized protein</fullName>
    </submittedName>
</protein>
<evidence type="ECO:0000313" key="2">
    <source>
        <dbReference type="Proteomes" id="UP000199050"/>
    </source>
</evidence>
<organism evidence="1 2">
    <name type="scientific">Paenibacillus typhae</name>
    <dbReference type="NCBI Taxonomy" id="1174501"/>
    <lineage>
        <taxon>Bacteria</taxon>
        <taxon>Bacillati</taxon>
        <taxon>Bacillota</taxon>
        <taxon>Bacilli</taxon>
        <taxon>Bacillales</taxon>
        <taxon>Paenibacillaceae</taxon>
        <taxon>Paenibacillus</taxon>
    </lineage>
</organism>
<reference evidence="2" key="1">
    <citation type="submission" date="2016-10" db="EMBL/GenBank/DDBJ databases">
        <authorList>
            <person name="Varghese N."/>
            <person name="Submissions S."/>
        </authorList>
    </citation>
    <scope>NUCLEOTIDE SEQUENCE [LARGE SCALE GENOMIC DNA]</scope>
    <source>
        <strain evidence="2">CGMCC 1.11012</strain>
    </source>
</reference>
<gene>
    <name evidence="1" type="ORF">SAMN05216192_106214</name>
</gene>
<dbReference type="Proteomes" id="UP000199050">
    <property type="component" value="Unassembled WGS sequence"/>
</dbReference>
<dbReference type="OrthoDB" id="2661317at2"/>
<proteinExistence type="predicted"/>
<keyword evidence="2" id="KW-1185">Reference proteome</keyword>
<dbReference type="EMBL" id="FNDX01000006">
    <property type="protein sequence ID" value="SDI58051.1"/>
    <property type="molecule type" value="Genomic_DNA"/>
</dbReference>
<name>A0A1G8LQQ4_9BACL</name>
<sequence>MRFQIILLAAALAAGLVGAGNIQHNYIKQAYITSHGSLEQLSEGSVARLYTSLEKEKGKYTDKLKALLNQLMDGVHASH</sequence>
<accession>A0A1G8LQQ4</accession>